<keyword evidence="1 3" id="KW-0863">Zinc-finger</keyword>
<keyword evidence="6" id="KW-1185">Reference proteome</keyword>
<dbReference type="Proteomes" id="UP000276991">
    <property type="component" value="Unassembled WGS sequence"/>
</dbReference>
<keyword evidence="1 3" id="KW-0479">Metal-binding</keyword>
<evidence type="ECO:0000313" key="6">
    <source>
        <dbReference type="Proteomes" id="UP000276991"/>
    </source>
</evidence>
<dbReference type="SUPFAM" id="SSF57850">
    <property type="entry name" value="RING/U-box"/>
    <property type="match status" value="1"/>
</dbReference>
<dbReference type="InterPro" id="IPR013083">
    <property type="entry name" value="Znf_RING/FYVE/PHD"/>
</dbReference>
<dbReference type="Pfam" id="PF13920">
    <property type="entry name" value="zf-C3HC4_3"/>
    <property type="match status" value="1"/>
</dbReference>
<sequence>MSAFLPDTTLLGAVYFRMNSDVKYAKMHFIRFKNCIVSNISLWKYCEFHSDHCINLVFMKDFEKLPLVGFSVCSGIEIIREKLHPSNTVAFKSWDSPEMPLWAKNRVGADDYLRILIRFEKKRMGVRFRLNSLPPSCCVYFDYLPNHPVEELYLALTSYEMFNEEGTPLIAILNPFEMFTWTAQKKKKAVDNEEQETFNPLVEIEASTSDKVATPMCTFCLERPIDMLLMPCNHAVCCKNCKDNYISYERKRNKAKNMSMEVVCPICRKKIEGVAQIWFPKIYRCLLCTNDCDTMSAVAGGENGCGCVIGCYEKARKLCDDGGSCPHCHKQLIDVLQIFIQDDRD</sequence>
<evidence type="ECO:0000259" key="4">
    <source>
        <dbReference type="PROSITE" id="PS50089"/>
    </source>
</evidence>
<accession>A0A498SBJ1</accession>
<name>A0A498SBJ1_ACAVI</name>
<dbReference type="Gene3D" id="3.30.40.10">
    <property type="entry name" value="Zinc/RING finger domain, C3HC4 (zinc finger)"/>
    <property type="match status" value="1"/>
</dbReference>
<dbReference type="PROSITE" id="PS50089">
    <property type="entry name" value="ZF_RING_2"/>
    <property type="match status" value="1"/>
</dbReference>
<keyword evidence="2" id="KW-0862">Zinc</keyword>
<evidence type="ECO:0000313" key="5">
    <source>
        <dbReference type="EMBL" id="VBB27429.1"/>
    </source>
</evidence>
<gene>
    <name evidence="5" type="ORF">NAV_LOCUS2259</name>
</gene>
<protein>
    <recommendedName>
        <fullName evidence="4">RING-type domain-containing protein</fullName>
    </recommendedName>
</protein>
<organism evidence="5 6">
    <name type="scientific">Acanthocheilonema viteae</name>
    <name type="common">Filarial nematode worm</name>
    <name type="synonym">Dipetalonema viteae</name>
    <dbReference type="NCBI Taxonomy" id="6277"/>
    <lineage>
        <taxon>Eukaryota</taxon>
        <taxon>Metazoa</taxon>
        <taxon>Ecdysozoa</taxon>
        <taxon>Nematoda</taxon>
        <taxon>Chromadorea</taxon>
        <taxon>Rhabditida</taxon>
        <taxon>Spirurina</taxon>
        <taxon>Spiruromorpha</taxon>
        <taxon>Filarioidea</taxon>
        <taxon>Onchocercidae</taxon>
        <taxon>Acanthocheilonema</taxon>
    </lineage>
</organism>
<evidence type="ECO:0000256" key="3">
    <source>
        <dbReference type="PROSITE-ProRule" id="PRU00175"/>
    </source>
</evidence>
<feature type="domain" description="RING-type" evidence="4">
    <location>
        <begin position="217"/>
        <end position="268"/>
    </location>
</feature>
<proteinExistence type="predicted"/>
<dbReference type="AlphaFoldDB" id="A0A498SBJ1"/>
<dbReference type="SMART" id="SM00184">
    <property type="entry name" value="RING"/>
    <property type="match status" value="1"/>
</dbReference>
<dbReference type="InterPro" id="IPR001841">
    <property type="entry name" value="Znf_RING"/>
</dbReference>
<evidence type="ECO:0000256" key="2">
    <source>
        <dbReference type="ARBA" id="ARBA00022833"/>
    </source>
</evidence>
<reference evidence="5 6" key="1">
    <citation type="submission" date="2018-08" db="EMBL/GenBank/DDBJ databases">
        <authorList>
            <person name="Laetsch R D."/>
            <person name="Stevens L."/>
            <person name="Kumar S."/>
            <person name="Blaxter L. M."/>
        </authorList>
    </citation>
    <scope>NUCLEOTIDE SEQUENCE [LARGE SCALE GENOMIC DNA]</scope>
</reference>
<dbReference type="EMBL" id="UPTC01000228">
    <property type="protein sequence ID" value="VBB27429.1"/>
    <property type="molecule type" value="Genomic_DNA"/>
</dbReference>
<dbReference type="GO" id="GO:0008270">
    <property type="term" value="F:zinc ion binding"/>
    <property type="evidence" value="ECO:0007669"/>
    <property type="project" value="UniProtKB-KW"/>
</dbReference>
<dbReference type="OrthoDB" id="5855668at2759"/>
<evidence type="ECO:0000256" key="1">
    <source>
        <dbReference type="ARBA" id="ARBA00022771"/>
    </source>
</evidence>